<evidence type="ECO:0000313" key="1">
    <source>
        <dbReference type="EMBL" id="GEM90866.1"/>
    </source>
</evidence>
<gene>
    <name evidence="1" type="ORF">ODE01S_23000</name>
</gene>
<dbReference type="InterPro" id="IPR050238">
    <property type="entry name" value="DNA_Rep/Repair_Clamp_Loader"/>
</dbReference>
<dbReference type="PANTHER" id="PTHR11669:SF8">
    <property type="entry name" value="DNA POLYMERASE III SUBUNIT DELTA"/>
    <property type="match status" value="1"/>
</dbReference>
<organism evidence="1 2">
    <name type="scientific">Oceanithermus desulfurans NBRC 100063</name>
    <dbReference type="NCBI Taxonomy" id="1227550"/>
    <lineage>
        <taxon>Bacteria</taxon>
        <taxon>Thermotogati</taxon>
        <taxon>Deinococcota</taxon>
        <taxon>Deinococci</taxon>
        <taxon>Thermales</taxon>
        <taxon>Thermaceae</taxon>
        <taxon>Oceanithermus</taxon>
    </lineage>
</organism>
<dbReference type="Pfam" id="PF13177">
    <property type="entry name" value="DNA_pol3_delta2"/>
    <property type="match status" value="1"/>
</dbReference>
<dbReference type="EMBL" id="BJXN01000025">
    <property type="protein sequence ID" value="GEM90866.1"/>
    <property type="molecule type" value="Genomic_DNA"/>
</dbReference>
<dbReference type="OrthoDB" id="9810148at2"/>
<dbReference type="InterPro" id="IPR027417">
    <property type="entry name" value="P-loop_NTPase"/>
</dbReference>
<dbReference type="PANTHER" id="PTHR11669">
    <property type="entry name" value="REPLICATION FACTOR C / DNA POLYMERASE III GAMMA-TAU SUBUNIT"/>
    <property type="match status" value="1"/>
</dbReference>
<proteinExistence type="predicted"/>
<sequence>MTQVIGHERQRRFLARKPAQSLLFVGPEGVGRRTVAHWFAYGLNCERGFPPCGVCASCRTQHHPDLFEVAPRTLTKTGQTARRPQIHLDQIAPRAGSDEESLLEWLQTAPRYRAKVGVVDSAHLLGEAAGNALLKMLEEPPAHAYLILIAPSREAVLPTLASRSLTVGFGPLPEEELRALTDDEAALRYSEGAVGRLKTALADPAGLAEAASAAEAWIRALAGEPAELLAQTEVLRRLAEGPFDPWVFVARMLEPWPPAARRQALEALLEAREALEAYVAADLVYTRLALTLRRLYAELRSGSTVSR</sequence>
<protein>
    <submittedName>
        <fullName evidence="1">DNA polymerase III subunit delta</fullName>
    </submittedName>
</protein>
<dbReference type="SUPFAM" id="SSF52540">
    <property type="entry name" value="P-loop containing nucleoside triphosphate hydrolases"/>
    <property type="match status" value="1"/>
</dbReference>
<dbReference type="Proteomes" id="UP000321827">
    <property type="component" value="Unassembled WGS sequence"/>
</dbReference>
<dbReference type="Gene3D" id="3.40.50.300">
    <property type="entry name" value="P-loop containing nucleotide triphosphate hydrolases"/>
    <property type="match status" value="1"/>
</dbReference>
<dbReference type="RefSeq" id="WP_147148996.1">
    <property type="nucleotide sequence ID" value="NZ_BJXN01000025.1"/>
</dbReference>
<evidence type="ECO:0000313" key="2">
    <source>
        <dbReference type="Proteomes" id="UP000321827"/>
    </source>
</evidence>
<comment type="caution">
    <text evidence="1">The sequence shown here is derived from an EMBL/GenBank/DDBJ whole genome shotgun (WGS) entry which is preliminary data.</text>
</comment>
<accession>A0A511RQ26</accession>
<dbReference type="AlphaFoldDB" id="A0A511RQ26"/>
<name>A0A511RQ26_9DEIN</name>
<dbReference type="GO" id="GO:0006261">
    <property type="term" value="P:DNA-templated DNA replication"/>
    <property type="evidence" value="ECO:0007669"/>
    <property type="project" value="TreeGrafter"/>
</dbReference>
<reference evidence="1 2" key="1">
    <citation type="submission" date="2019-07" db="EMBL/GenBank/DDBJ databases">
        <title>Whole genome shotgun sequence of Oceanithermus desulfurans NBRC 100063.</title>
        <authorList>
            <person name="Hosoyama A."/>
            <person name="Uohara A."/>
            <person name="Ohji S."/>
            <person name="Ichikawa N."/>
        </authorList>
    </citation>
    <scope>NUCLEOTIDE SEQUENCE [LARGE SCALE GENOMIC DNA]</scope>
    <source>
        <strain evidence="1 2">NBRC 100063</strain>
    </source>
</reference>